<evidence type="ECO:0000313" key="2">
    <source>
        <dbReference type="EMBL" id="VVU94372.1"/>
    </source>
</evidence>
<evidence type="ECO:0000256" key="1">
    <source>
        <dbReference type="SAM" id="Phobius"/>
    </source>
</evidence>
<keyword evidence="1" id="KW-0812">Transmembrane</keyword>
<keyword evidence="1" id="KW-1133">Transmembrane helix</keyword>
<dbReference type="EMBL" id="CABVLZ010000001">
    <property type="protein sequence ID" value="VVU94372.1"/>
    <property type="molecule type" value="Genomic_DNA"/>
</dbReference>
<feature type="transmembrane region" description="Helical" evidence="1">
    <location>
        <begin position="163"/>
        <end position="185"/>
    </location>
</feature>
<dbReference type="AlphaFoldDB" id="A0A5E8CL52"/>
<organism evidence="2">
    <name type="scientific">seawater metagenome</name>
    <dbReference type="NCBI Taxonomy" id="1561972"/>
    <lineage>
        <taxon>unclassified sequences</taxon>
        <taxon>metagenomes</taxon>
        <taxon>ecological metagenomes</taxon>
    </lineage>
</organism>
<accession>A0A5E8CL52</accession>
<reference evidence="2" key="1">
    <citation type="submission" date="2019-09" db="EMBL/GenBank/DDBJ databases">
        <authorList>
            <person name="Needham M D."/>
        </authorList>
    </citation>
    <scope>NUCLEOTIDE SEQUENCE</scope>
</reference>
<name>A0A5E8CL52_9ZZZZ</name>
<protein>
    <submittedName>
        <fullName evidence="2">Uncharacterized protein</fullName>
    </submittedName>
</protein>
<proteinExistence type="predicted"/>
<keyword evidence="1" id="KW-0472">Membrane</keyword>
<gene>
    <name evidence="2" type="ORF">CPAV1605_94</name>
</gene>
<sequence length="235" mass="28696">MSINLNVIDYNTLINENFRNILTKKTFLQFSQKNNSIKSTLVYLLNSNFILLLNINTLPIPFNYKKYINFFQKLVLIYNWYFKNRYYFRINYQLTSDFYLNYYFKFSSNYFTKPFLNYTKDAIFLFMLIGNKDYHNDFYLKPSGLYYKFRNFHLTSFVQNNRFLFNIMFLFLLNFYNSPSISFFYKINPYLLYRAKASSLLNINDEYLCVIRNFILITGLSYFNYSPKGYLLNSY</sequence>